<dbReference type="EMBL" id="KB707086">
    <property type="protein sequence ID" value="EMR64364.1"/>
    <property type="molecule type" value="Genomic_DNA"/>
</dbReference>
<evidence type="ECO:0000313" key="2">
    <source>
        <dbReference type="EMBL" id="EMR64364.1"/>
    </source>
</evidence>
<proteinExistence type="predicted"/>
<dbReference type="KEGG" id="ela:UCREL1_8657"/>
<dbReference type="eggNOG" id="KOG1860">
    <property type="taxonomic scope" value="Eukaryota"/>
</dbReference>
<sequence>MDRFTRWYTCGDRGLMETHIERYVIENLLQGVWDEYIRTEEERKRKEEDEKSWAEAREYRKSSLSIKYFYKWRDGSRHRRAINRIRAERDKARQWRLPENVAKREAAAKAAREKKVEEAKDLMHRKARENAEQTYRLNQSIQSNRQSLSSRQPLSQPGRQSLSESRRQSREHSIENALLASGVLDGVRDPQEAARYAARDAKTDSDEGMLPGEQMLLRVKNQRRRKQGLQPLKQIPEPKTYKEGSKTAMLKALSNGSGRDSLSMSTGSFRNSTFSSSYRSSLGFNSSRIAKAQSKVTDPYWRLKASGLVQMPNGEYLHESLALPMLQEGKRFPGLGDYGLPKEQSISPTQLSPLGDTSPARYSPSNELQPHRISGSPSLGNIFSRRKRIRIDEDEDVDNGLAPLHGREVSGDRKRAKNGGEHDVNSNPNEPDLLANIDSLLQQVQDVNRASSHA</sequence>
<feature type="compositionally biased region" description="Low complexity" evidence="1">
    <location>
        <begin position="265"/>
        <end position="281"/>
    </location>
</feature>
<feature type="region of interest" description="Disordered" evidence="1">
    <location>
        <begin position="334"/>
        <end position="380"/>
    </location>
</feature>
<dbReference type="AlphaFoldDB" id="M7SDQ7"/>
<feature type="region of interest" description="Disordered" evidence="1">
    <location>
        <begin position="396"/>
        <end position="433"/>
    </location>
</feature>
<feature type="region of interest" description="Disordered" evidence="1">
    <location>
        <begin position="140"/>
        <end position="172"/>
    </location>
</feature>
<feature type="compositionally biased region" description="Basic and acidic residues" evidence="1">
    <location>
        <begin position="405"/>
        <end position="424"/>
    </location>
</feature>
<keyword evidence="3" id="KW-1185">Reference proteome</keyword>
<evidence type="ECO:0000313" key="3">
    <source>
        <dbReference type="Proteomes" id="UP000012174"/>
    </source>
</evidence>
<evidence type="ECO:0000256" key="1">
    <source>
        <dbReference type="SAM" id="MobiDB-lite"/>
    </source>
</evidence>
<dbReference type="STRING" id="1287681.M7SDQ7"/>
<feature type="compositionally biased region" description="Low complexity" evidence="1">
    <location>
        <begin position="140"/>
        <end position="163"/>
    </location>
</feature>
<accession>M7SDQ7</accession>
<dbReference type="HOGENOM" id="CLU_737785_0_0_1"/>
<gene>
    <name evidence="2" type="ORF">UCREL1_8657</name>
</gene>
<dbReference type="OMA" id="ETHIERY"/>
<protein>
    <submittedName>
        <fullName evidence="2">Putative leucine permease transcriptional regulator protein</fullName>
    </submittedName>
</protein>
<feature type="region of interest" description="Disordered" evidence="1">
    <location>
        <begin position="223"/>
        <end position="281"/>
    </location>
</feature>
<reference evidence="3" key="1">
    <citation type="journal article" date="2013" name="Genome Announc.">
        <title>Draft genome sequence of the grapevine dieback fungus Eutypa lata UCR-EL1.</title>
        <authorList>
            <person name="Blanco-Ulate B."/>
            <person name="Rolshausen P.E."/>
            <person name="Cantu D."/>
        </authorList>
    </citation>
    <scope>NUCLEOTIDE SEQUENCE [LARGE SCALE GENOMIC DNA]</scope>
    <source>
        <strain evidence="3">UCR-EL1</strain>
    </source>
</reference>
<dbReference type="Proteomes" id="UP000012174">
    <property type="component" value="Unassembled WGS sequence"/>
</dbReference>
<name>M7SDQ7_EUTLA</name>
<feature type="compositionally biased region" description="Polar residues" evidence="1">
    <location>
        <begin position="254"/>
        <end position="264"/>
    </location>
</feature>
<dbReference type="OrthoDB" id="264795at2759"/>
<organism evidence="2 3">
    <name type="scientific">Eutypa lata (strain UCR-EL1)</name>
    <name type="common">Grapevine dieback disease fungus</name>
    <name type="synonym">Eutypa armeniacae</name>
    <dbReference type="NCBI Taxonomy" id="1287681"/>
    <lineage>
        <taxon>Eukaryota</taxon>
        <taxon>Fungi</taxon>
        <taxon>Dikarya</taxon>
        <taxon>Ascomycota</taxon>
        <taxon>Pezizomycotina</taxon>
        <taxon>Sordariomycetes</taxon>
        <taxon>Xylariomycetidae</taxon>
        <taxon>Xylariales</taxon>
        <taxon>Diatrypaceae</taxon>
        <taxon>Eutypa</taxon>
    </lineage>
</organism>